<reference evidence="2 3" key="1">
    <citation type="submission" date="2021-03" db="EMBL/GenBank/DDBJ databases">
        <title>Actinomadura violae sp. nov., isolated from lichen in Thailand.</title>
        <authorList>
            <person name="Kanchanasin P."/>
            <person name="Saeng-In P."/>
            <person name="Phongsopitanun W."/>
            <person name="Yuki M."/>
            <person name="Kudo T."/>
            <person name="Ohkuma M."/>
            <person name="Tanasupawat S."/>
        </authorList>
    </citation>
    <scope>NUCLEOTIDE SEQUENCE [LARGE SCALE GENOMIC DNA]</scope>
    <source>
        <strain evidence="2 3">LCR2-06</strain>
    </source>
</reference>
<evidence type="ECO:0000256" key="1">
    <source>
        <dbReference type="SAM" id="Phobius"/>
    </source>
</evidence>
<dbReference type="EMBL" id="JAGEPF010000001">
    <property type="protein sequence ID" value="MBO2456140.1"/>
    <property type="molecule type" value="Genomic_DNA"/>
</dbReference>
<keyword evidence="3" id="KW-1185">Reference proteome</keyword>
<protein>
    <recommendedName>
        <fullName evidence="4">DUF4190 domain-containing protein</fullName>
    </recommendedName>
</protein>
<keyword evidence="1" id="KW-1133">Transmembrane helix</keyword>
<evidence type="ECO:0000313" key="3">
    <source>
        <dbReference type="Proteomes" id="UP000680206"/>
    </source>
</evidence>
<evidence type="ECO:0000313" key="2">
    <source>
        <dbReference type="EMBL" id="MBO2456140.1"/>
    </source>
</evidence>
<keyword evidence="1" id="KW-0472">Membrane</keyword>
<sequence>MANAQRPPRGLSPAIRNEIRSNPATFIVGVPATVAGVLALSLGRLLIMLLFAILVVVWLLPLHPGLRQRKKLRFALPGALTVALAAGVAVFVILNRPAHLAFKKTEGPVPPCAAFKGTGTIPDGKKLLVFDREVTSSGLPIESGGYYFDGFATPTDDGWFIDDVEIGRDATYDFHAEVTAVLGDAEKAEGYSAEHPSPQSRLNLPLPAFASDGKTSIRVHRNKAKGGC</sequence>
<keyword evidence="1" id="KW-0812">Transmembrane</keyword>
<feature type="transmembrane region" description="Helical" evidence="1">
    <location>
        <begin position="74"/>
        <end position="94"/>
    </location>
</feature>
<proteinExistence type="predicted"/>
<gene>
    <name evidence="2" type="ORF">J4709_00890</name>
</gene>
<evidence type="ECO:0008006" key="4">
    <source>
        <dbReference type="Google" id="ProtNLM"/>
    </source>
</evidence>
<accession>A0ABS3RHD6</accession>
<comment type="caution">
    <text evidence="2">The sequence shown here is derived from an EMBL/GenBank/DDBJ whole genome shotgun (WGS) entry which is preliminary data.</text>
</comment>
<name>A0ABS3RHD6_9ACTN</name>
<dbReference type="Proteomes" id="UP000680206">
    <property type="component" value="Unassembled WGS sequence"/>
</dbReference>
<dbReference type="RefSeq" id="WP_208235744.1">
    <property type="nucleotide sequence ID" value="NZ_JAGEPF010000001.1"/>
</dbReference>
<feature type="transmembrane region" description="Helical" evidence="1">
    <location>
        <begin position="45"/>
        <end position="62"/>
    </location>
</feature>
<organism evidence="2 3">
    <name type="scientific">Actinomadura violacea</name>
    <dbReference type="NCBI Taxonomy" id="2819934"/>
    <lineage>
        <taxon>Bacteria</taxon>
        <taxon>Bacillati</taxon>
        <taxon>Actinomycetota</taxon>
        <taxon>Actinomycetes</taxon>
        <taxon>Streptosporangiales</taxon>
        <taxon>Thermomonosporaceae</taxon>
        <taxon>Actinomadura</taxon>
    </lineage>
</organism>